<keyword evidence="2" id="KW-0547">Nucleotide-binding</keyword>
<dbReference type="GO" id="GO:0005525">
    <property type="term" value="F:GTP binding"/>
    <property type="evidence" value="ECO:0007669"/>
    <property type="project" value="UniProtKB-KW"/>
</dbReference>
<dbReference type="InParanoid" id="A0A668A6P9"/>
<reference evidence="6" key="2">
    <citation type="submission" date="2025-08" db="UniProtKB">
        <authorList>
            <consortium name="Ensembl"/>
        </authorList>
    </citation>
    <scope>IDENTIFICATION</scope>
</reference>
<dbReference type="Gene3D" id="3.40.50.300">
    <property type="entry name" value="P-loop containing nucleotide triphosphate hydrolases"/>
    <property type="match status" value="1"/>
</dbReference>
<evidence type="ECO:0000256" key="3">
    <source>
        <dbReference type="ARBA" id="ARBA00023134"/>
    </source>
</evidence>
<dbReference type="InterPro" id="IPR045058">
    <property type="entry name" value="GIMA/IAN/Toc"/>
</dbReference>
<reference evidence="6" key="1">
    <citation type="submission" date="2019-06" db="EMBL/GenBank/DDBJ databases">
        <authorList>
            <consortium name="Wellcome Sanger Institute Data Sharing"/>
        </authorList>
    </citation>
    <scope>NUCLEOTIDE SEQUENCE [LARGE SCALE GENOMIC DNA]</scope>
</reference>
<feature type="transmembrane region" description="Helical" evidence="4">
    <location>
        <begin position="269"/>
        <end position="293"/>
    </location>
</feature>
<sequence length="295" mass="34669">KKKKKHVRGKNEDFFFFFWMKESCALSEVRIILIGGRWSGKSSSGNTILRRERFECEGKGEVDGRQVTVIDTPGWWKNSSQCTEDMDQEIVRGLSLCPSGAHAVLLVVPLDVRFTDSQWRAVEEHMSLFDATVWKHTLVVFTYGDMLADKSIEEHIENERYPLQWLVDKCENKYHVLNNTKKKDTSQITELFEKIEEMVAENSGRLFCPDMSDIHRRVEEKFRRREIKQVLKQRLEQEYRRRELELLTGFKQTLISLQTEMKQKSLSEYYALMGVINALFLSNMNILILIFRIDG</sequence>
<protein>
    <recommendedName>
        <fullName evidence="5">AIG1-type G domain-containing protein</fullName>
    </recommendedName>
</protein>
<keyword evidence="4" id="KW-1133">Transmembrane helix</keyword>
<dbReference type="PROSITE" id="PS51720">
    <property type="entry name" value="G_AIG1"/>
    <property type="match status" value="1"/>
</dbReference>
<dbReference type="FunFam" id="3.40.50.300:FF:001809">
    <property type="entry name" value="Si:ch1073-365p7.2"/>
    <property type="match status" value="1"/>
</dbReference>
<evidence type="ECO:0000313" key="7">
    <source>
        <dbReference type="Proteomes" id="UP000472263"/>
    </source>
</evidence>
<keyword evidence="7" id="KW-1185">Reference proteome</keyword>
<dbReference type="Ensembl" id="ENSMMDT00005047781.1">
    <property type="protein sequence ID" value="ENSMMDP00005046848.1"/>
    <property type="gene ID" value="ENSMMDG00005021398.1"/>
</dbReference>
<evidence type="ECO:0000256" key="2">
    <source>
        <dbReference type="ARBA" id="ARBA00022741"/>
    </source>
</evidence>
<dbReference type="PANTHER" id="PTHR10903">
    <property type="entry name" value="GTPASE, IMAP FAMILY MEMBER-RELATED"/>
    <property type="match status" value="1"/>
</dbReference>
<dbReference type="InterPro" id="IPR027417">
    <property type="entry name" value="P-loop_NTPase"/>
</dbReference>
<name>A0A668A6P9_9TELE</name>
<proteinExistence type="inferred from homology"/>
<dbReference type="Pfam" id="PF04548">
    <property type="entry name" value="AIG1"/>
    <property type="match status" value="1"/>
</dbReference>
<dbReference type="SUPFAM" id="SSF52540">
    <property type="entry name" value="P-loop containing nucleoside triphosphate hydrolases"/>
    <property type="match status" value="1"/>
</dbReference>
<dbReference type="Proteomes" id="UP000472263">
    <property type="component" value="Chromosome 4"/>
</dbReference>
<comment type="similarity">
    <text evidence="1">Belongs to the TRAFAC class TrmE-Era-EngA-EngB-Septin-like GTPase superfamily. AIG1/Toc34/Toc159-like paraseptin GTPase family. IAN subfamily.</text>
</comment>
<evidence type="ECO:0000259" key="5">
    <source>
        <dbReference type="PROSITE" id="PS51720"/>
    </source>
</evidence>
<keyword evidence="4" id="KW-0472">Membrane</keyword>
<accession>A0A668A6P9</accession>
<feature type="domain" description="AIG1-type G" evidence="5">
    <location>
        <begin position="26"/>
        <end position="216"/>
    </location>
</feature>
<evidence type="ECO:0000256" key="1">
    <source>
        <dbReference type="ARBA" id="ARBA00008535"/>
    </source>
</evidence>
<dbReference type="PANTHER" id="PTHR10903:SF107">
    <property type="entry name" value="GTPASE IMAP FAMILY MEMBER 4-LIKE-RELATED"/>
    <property type="match status" value="1"/>
</dbReference>
<organism evidence="6 7">
    <name type="scientific">Myripristis murdjan</name>
    <name type="common">pinecone soldierfish</name>
    <dbReference type="NCBI Taxonomy" id="586833"/>
    <lineage>
        <taxon>Eukaryota</taxon>
        <taxon>Metazoa</taxon>
        <taxon>Chordata</taxon>
        <taxon>Craniata</taxon>
        <taxon>Vertebrata</taxon>
        <taxon>Euteleostomi</taxon>
        <taxon>Actinopterygii</taxon>
        <taxon>Neopterygii</taxon>
        <taxon>Teleostei</taxon>
        <taxon>Neoteleostei</taxon>
        <taxon>Acanthomorphata</taxon>
        <taxon>Holocentriformes</taxon>
        <taxon>Holocentridae</taxon>
        <taxon>Myripristis</taxon>
    </lineage>
</organism>
<dbReference type="InterPro" id="IPR006703">
    <property type="entry name" value="G_AIG1"/>
</dbReference>
<dbReference type="AlphaFoldDB" id="A0A668A6P9"/>
<keyword evidence="3" id="KW-0342">GTP-binding</keyword>
<reference evidence="6" key="3">
    <citation type="submission" date="2025-09" db="UniProtKB">
        <authorList>
            <consortium name="Ensembl"/>
        </authorList>
    </citation>
    <scope>IDENTIFICATION</scope>
</reference>
<dbReference type="GeneTree" id="ENSGT00940000162556"/>
<keyword evidence="4" id="KW-0812">Transmembrane</keyword>
<evidence type="ECO:0000313" key="6">
    <source>
        <dbReference type="Ensembl" id="ENSMMDP00005046848.1"/>
    </source>
</evidence>
<evidence type="ECO:0000256" key="4">
    <source>
        <dbReference type="SAM" id="Phobius"/>
    </source>
</evidence>